<comment type="cofactor">
    <cofactor evidence="11">
        <name>Mg(2+)</name>
        <dbReference type="ChEBI" id="CHEBI:18420"/>
    </cofactor>
    <cofactor evidence="11">
        <name>Mn(2+)</name>
        <dbReference type="ChEBI" id="CHEBI:29035"/>
    </cofactor>
    <text evidence="11">Magnesium. Can also use manganese.</text>
</comment>
<reference evidence="13 15" key="1">
    <citation type="journal article" date="2018" name="Nat. Biotechnol.">
        <title>A standardized bacterial taxonomy based on genome phylogeny substantially revises the tree of life.</title>
        <authorList>
            <person name="Parks D.H."/>
            <person name="Chuvochina M."/>
            <person name="Waite D.W."/>
            <person name="Rinke C."/>
            <person name="Skarshewski A."/>
            <person name="Chaumeil P.A."/>
            <person name="Hugenholtz P."/>
        </authorList>
    </citation>
    <scope>NUCLEOTIDE SEQUENCE [LARGE SCALE GENOMIC DNA]</scope>
    <source>
        <strain evidence="13">UBA12544</strain>
    </source>
</reference>
<dbReference type="Gene3D" id="3.10.520.10">
    <property type="entry name" value="ApbE-like domains"/>
    <property type="match status" value="1"/>
</dbReference>
<evidence type="ECO:0000256" key="6">
    <source>
        <dbReference type="ARBA" id="ARBA00022827"/>
    </source>
</evidence>
<feature type="binding site" evidence="11">
    <location>
        <position position="175"/>
    </location>
    <ligand>
        <name>Mg(2+)</name>
        <dbReference type="ChEBI" id="CHEBI:18420"/>
    </ligand>
</feature>
<dbReference type="RefSeq" id="WP_132039528.1">
    <property type="nucleotide sequence ID" value="NZ_DOLB01000047.1"/>
</dbReference>
<comment type="function">
    <text evidence="12">Flavin transferase that catalyzes the transfer of the FMN moiety of FAD and its covalent binding to the hydroxyl group of a threonine residue in a target flavoprotein.</text>
</comment>
<keyword evidence="12 14" id="KW-0449">Lipoprotein</keyword>
<evidence type="ECO:0000256" key="4">
    <source>
        <dbReference type="ARBA" id="ARBA00022679"/>
    </source>
</evidence>
<proteinExistence type="inferred from homology"/>
<comment type="subcellular location">
    <subcellularLocation>
        <location evidence="12">Cell inner membrane</location>
        <topology evidence="12">Lipid-anchor</topology>
        <orientation evidence="12">Periplasmic side</orientation>
    </subcellularLocation>
</comment>
<feature type="binding site" evidence="11">
    <location>
        <position position="289"/>
    </location>
    <ligand>
        <name>Mg(2+)</name>
        <dbReference type="ChEBI" id="CHEBI:18420"/>
    </ligand>
</feature>
<keyword evidence="12" id="KW-1003">Cell membrane</keyword>
<evidence type="ECO:0000313" key="16">
    <source>
        <dbReference type="Proteomes" id="UP000294886"/>
    </source>
</evidence>
<dbReference type="Pfam" id="PF02424">
    <property type="entry name" value="ApbE"/>
    <property type="match status" value="1"/>
</dbReference>
<evidence type="ECO:0000256" key="5">
    <source>
        <dbReference type="ARBA" id="ARBA00022723"/>
    </source>
</evidence>
<evidence type="ECO:0000256" key="3">
    <source>
        <dbReference type="ARBA" id="ARBA00022630"/>
    </source>
</evidence>
<keyword evidence="6 10" id="KW-0274">FAD</keyword>
<evidence type="ECO:0000256" key="12">
    <source>
        <dbReference type="RuleBase" id="RU363002"/>
    </source>
</evidence>
<dbReference type="GO" id="GO:0005886">
    <property type="term" value="C:plasma membrane"/>
    <property type="evidence" value="ECO:0007669"/>
    <property type="project" value="UniProtKB-SubCell"/>
</dbReference>
<dbReference type="PIRSF" id="PIRSF006268">
    <property type="entry name" value="ApbE"/>
    <property type="match status" value="1"/>
</dbReference>
<evidence type="ECO:0000256" key="9">
    <source>
        <dbReference type="ARBA" id="ARBA00048540"/>
    </source>
</evidence>
<dbReference type="EMBL" id="SLWU01000009">
    <property type="protein sequence ID" value="TCO66837.1"/>
    <property type="molecule type" value="Genomic_DNA"/>
</dbReference>
<dbReference type="SUPFAM" id="SSF143631">
    <property type="entry name" value="ApbE-like"/>
    <property type="match status" value="1"/>
</dbReference>
<reference evidence="14 16" key="2">
    <citation type="submission" date="2019-03" db="EMBL/GenBank/DDBJ databases">
        <title>Genomic Encyclopedia of Type Strains, Phase IV (KMG-IV): sequencing the most valuable type-strain genomes for metagenomic binning, comparative biology and taxonomic classification.</title>
        <authorList>
            <person name="Goeker M."/>
        </authorList>
    </citation>
    <scope>NUCLEOTIDE SEQUENCE [LARGE SCALE GENOMIC DNA]</scope>
    <source>
        <strain evidence="14 16">DSM 13054</strain>
    </source>
</reference>
<keyword evidence="12" id="KW-0472">Membrane</keyword>
<sequence length="345" mass="38246">MKKYMVFFPIFFLIFTTMGVLSGCSSKNLQPISDTQFALDTYCTITIYDKVPKKVLDDGFKAIKDIEEKMSVTIENSEVSEINKNAGVKPVKVSPDTFYVIKKAVHFSEVEKGYFDITVGPIVNLWNIGTDKARIPSPEEIKAKLPLVNYKDIILDEKNMTVMLKNKGMSIDLGGIAKGYAADKVAEVLKKEGVKHAIINLGGDVLTIGTKPDGSNWRIGIQTPFKPRGEYLGIVEVAEKAVVTSGVYERYFEKDGKLYHHILNPFTGYPADTHLYSVTIITDTSIDGDALAKIFVLGLDKGLKLAESLKGVEAIFVTDDKKVYITSGLRGNFKITDPEYTLMTK</sequence>
<protein>
    <recommendedName>
        <fullName evidence="2 10">FAD:protein FMN transferase</fullName>
        <ecNumber evidence="1 10">2.7.1.180</ecNumber>
    </recommendedName>
    <alternativeName>
        <fullName evidence="8 10">Flavin transferase</fullName>
    </alternativeName>
</protein>
<dbReference type="Proteomes" id="UP000294886">
    <property type="component" value="Unassembled WGS sequence"/>
</dbReference>
<dbReference type="EMBL" id="DOLB01000047">
    <property type="protein sequence ID" value="HBT48692.1"/>
    <property type="molecule type" value="Genomic_DNA"/>
</dbReference>
<dbReference type="PROSITE" id="PS51257">
    <property type="entry name" value="PROKAR_LIPOPROTEIN"/>
    <property type="match status" value="1"/>
</dbReference>
<keyword evidence="4 10" id="KW-0808">Transferase</keyword>
<dbReference type="AlphaFoldDB" id="A0A101E3U8"/>
<gene>
    <name evidence="13" type="ORF">DEA61_02290</name>
    <name evidence="14" type="ORF">EV203_10944</name>
</gene>
<dbReference type="InterPro" id="IPR003374">
    <property type="entry name" value="ApbE-like_sf"/>
</dbReference>
<evidence type="ECO:0000256" key="11">
    <source>
        <dbReference type="PIRSR" id="PIRSR006268-2"/>
    </source>
</evidence>
<evidence type="ECO:0000256" key="8">
    <source>
        <dbReference type="ARBA" id="ARBA00031306"/>
    </source>
</evidence>
<dbReference type="GO" id="GO:0046872">
    <property type="term" value="F:metal ion binding"/>
    <property type="evidence" value="ECO:0007669"/>
    <property type="project" value="UniProtKB-UniRule"/>
</dbReference>
<accession>A0A101E3U8</accession>
<name>A0A101E3U8_9THEO</name>
<dbReference type="Proteomes" id="UP000264445">
    <property type="component" value="Unassembled WGS sequence"/>
</dbReference>
<dbReference type="EC" id="2.7.1.180" evidence="1 10"/>
<dbReference type="InterPro" id="IPR024932">
    <property type="entry name" value="ApbE"/>
</dbReference>
<keyword evidence="12" id="KW-0997">Cell inner membrane</keyword>
<organism evidence="13 15">
    <name type="scientific">Caldanaerobacter subterraneus</name>
    <dbReference type="NCBI Taxonomy" id="911092"/>
    <lineage>
        <taxon>Bacteria</taxon>
        <taxon>Bacillati</taxon>
        <taxon>Bacillota</taxon>
        <taxon>Clostridia</taxon>
        <taxon>Thermoanaerobacterales</taxon>
        <taxon>Thermoanaerobacteraceae</taxon>
        <taxon>Caldanaerobacter</taxon>
    </lineage>
</organism>
<dbReference type="GO" id="GO:0016740">
    <property type="term" value="F:transferase activity"/>
    <property type="evidence" value="ECO:0007669"/>
    <property type="project" value="UniProtKB-UniRule"/>
</dbReference>
<evidence type="ECO:0000256" key="7">
    <source>
        <dbReference type="ARBA" id="ARBA00022842"/>
    </source>
</evidence>
<evidence type="ECO:0000313" key="14">
    <source>
        <dbReference type="EMBL" id="TCO66837.1"/>
    </source>
</evidence>
<dbReference type="PANTHER" id="PTHR30040">
    <property type="entry name" value="THIAMINE BIOSYNTHESIS LIPOPROTEIN APBE"/>
    <property type="match status" value="1"/>
</dbReference>
<comment type="catalytic activity">
    <reaction evidence="9 10 12">
        <text>L-threonyl-[protein] + FAD = FMN-L-threonyl-[protein] + AMP + H(+)</text>
        <dbReference type="Rhea" id="RHEA:36847"/>
        <dbReference type="Rhea" id="RHEA-COMP:11060"/>
        <dbReference type="Rhea" id="RHEA-COMP:11061"/>
        <dbReference type="ChEBI" id="CHEBI:15378"/>
        <dbReference type="ChEBI" id="CHEBI:30013"/>
        <dbReference type="ChEBI" id="CHEBI:57692"/>
        <dbReference type="ChEBI" id="CHEBI:74257"/>
        <dbReference type="ChEBI" id="CHEBI:456215"/>
        <dbReference type="EC" id="2.7.1.180"/>
    </reaction>
</comment>
<evidence type="ECO:0000313" key="13">
    <source>
        <dbReference type="EMBL" id="HBT48692.1"/>
    </source>
</evidence>
<dbReference type="PANTHER" id="PTHR30040:SF2">
    <property type="entry name" value="FAD:PROTEIN FMN TRANSFERASE"/>
    <property type="match status" value="1"/>
</dbReference>
<comment type="caution">
    <text evidence="13">The sequence shown here is derived from an EMBL/GenBank/DDBJ whole genome shotgun (WGS) entry which is preliminary data.</text>
</comment>
<evidence type="ECO:0000256" key="10">
    <source>
        <dbReference type="PIRNR" id="PIRNR006268"/>
    </source>
</evidence>
<comment type="similarity">
    <text evidence="10 12">Belongs to the ApbE family.</text>
</comment>
<keyword evidence="7 10" id="KW-0460">Magnesium</keyword>
<evidence type="ECO:0000256" key="2">
    <source>
        <dbReference type="ARBA" id="ARBA00016337"/>
    </source>
</evidence>
<keyword evidence="3 10" id="KW-0285">Flavoprotein</keyword>
<evidence type="ECO:0000256" key="1">
    <source>
        <dbReference type="ARBA" id="ARBA00011955"/>
    </source>
</evidence>
<keyword evidence="5 10" id="KW-0479">Metal-binding</keyword>
<evidence type="ECO:0000313" key="15">
    <source>
        <dbReference type="Proteomes" id="UP000264445"/>
    </source>
</evidence>